<keyword evidence="7" id="KW-0598">Phosphotransferase system</keyword>
<evidence type="ECO:0000256" key="11">
    <source>
        <dbReference type="ARBA" id="ARBA00023136"/>
    </source>
</evidence>
<evidence type="ECO:0000256" key="6">
    <source>
        <dbReference type="ARBA" id="ARBA00022679"/>
    </source>
</evidence>
<protein>
    <submittedName>
        <fullName evidence="15">PTS system fructose-specific IIC component/PTS system mannose-specific IIC component</fullName>
    </submittedName>
</protein>
<dbReference type="RefSeq" id="WP_109605911.1">
    <property type="nucleotide sequence ID" value="NZ_JAMHJO010000005.1"/>
</dbReference>
<dbReference type="GO" id="GO:0009401">
    <property type="term" value="P:phosphoenolpyruvate-dependent sugar phosphotransferase system"/>
    <property type="evidence" value="ECO:0007669"/>
    <property type="project" value="UniProtKB-KW"/>
</dbReference>
<name>A0AA45C564_9BACT</name>
<accession>A0AA45C564</accession>
<dbReference type="EMBL" id="QGGI01000019">
    <property type="protein sequence ID" value="PWJ88245.1"/>
    <property type="molecule type" value="Genomic_DNA"/>
</dbReference>
<evidence type="ECO:0000313" key="16">
    <source>
        <dbReference type="Proteomes" id="UP000245921"/>
    </source>
</evidence>
<proteinExistence type="predicted"/>
<keyword evidence="8 12" id="KW-0812">Transmembrane</keyword>
<dbReference type="Proteomes" id="UP000245921">
    <property type="component" value="Unassembled WGS sequence"/>
</dbReference>
<keyword evidence="3" id="KW-1003">Cell membrane</keyword>
<dbReference type="SUPFAM" id="SSF52794">
    <property type="entry name" value="PTS system IIB component-like"/>
    <property type="match status" value="1"/>
</dbReference>
<feature type="transmembrane region" description="Helical" evidence="12">
    <location>
        <begin position="293"/>
        <end position="314"/>
    </location>
</feature>
<keyword evidence="10 12" id="KW-1133">Transmembrane helix</keyword>
<keyword evidence="6" id="KW-0808">Transferase</keyword>
<evidence type="ECO:0000313" key="15">
    <source>
        <dbReference type="EMBL" id="PWJ88245.1"/>
    </source>
</evidence>
<dbReference type="AlphaFoldDB" id="A0AA45C564"/>
<dbReference type="PANTHER" id="PTHR30505">
    <property type="entry name" value="FRUCTOSE-LIKE PERMEASE"/>
    <property type="match status" value="1"/>
</dbReference>
<feature type="transmembrane region" description="Helical" evidence="12">
    <location>
        <begin position="368"/>
        <end position="388"/>
    </location>
</feature>
<keyword evidence="16" id="KW-1185">Reference proteome</keyword>
<keyword evidence="4" id="KW-0597">Phosphoprotein</keyword>
<feature type="domain" description="PTS EIIB type-2" evidence="13">
    <location>
        <begin position="1"/>
        <end position="99"/>
    </location>
</feature>
<dbReference type="InterPro" id="IPR013011">
    <property type="entry name" value="PTS_EIIB_2"/>
</dbReference>
<reference evidence="15 16" key="1">
    <citation type="submission" date="2018-05" db="EMBL/GenBank/DDBJ databases">
        <title>Genomic Encyclopedia of Type Strains, Phase IV (KMG-IV): sequencing the most valuable type-strain genomes for metagenomic binning, comparative biology and taxonomic classification.</title>
        <authorList>
            <person name="Goeker M."/>
        </authorList>
    </citation>
    <scope>NUCLEOTIDE SEQUENCE [LARGE SCALE GENOMIC DNA]</scope>
    <source>
        <strain evidence="15 16">DSM 24906</strain>
    </source>
</reference>
<evidence type="ECO:0000256" key="2">
    <source>
        <dbReference type="ARBA" id="ARBA00022448"/>
    </source>
</evidence>
<dbReference type="GO" id="GO:0022877">
    <property type="term" value="F:protein-N(PI)-phosphohistidine-fructose phosphotransferase system transporter activity"/>
    <property type="evidence" value="ECO:0007669"/>
    <property type="project" value="InterPro"/>
</dbReference>
<dbReference type="InterPro" id="IPR036095">
    <property type="entry name" value="PTS_EIIB-like_sf"/>
</dbReference>
<dbReference type="InterPro" id="IPR003353">
    <property type="entry name" value="PTS_IIB_fruc"/>
</dbReference>
<dbReference type="GO" id="GO:0005351">
    <property type="term" value="F:carbohydrate:proton symporter activity"/>
    <property type="evidence" value="ECO:0007669"/>
    <property type="project" value="InterPro"/>
</dbReference>
<dbReference type="InterPro" id="IPR006327">
    <property type="entry name" value="PTS_IIC_fruc"/>
</dbReference>
<keyword evidence="11 12" id="KW-0472">Membrane</keyword>
<evidence type="ECO:0000256" key="1">
    <source>
        <dbReference type="ARBA" id="ARBA00004429"/>
    </source>
</evidence>
<evidence type="ECO:0000256" key="4">
    <source>
        <dbReference type="ARBA" id="ARBA00022553"/>
    </source>
</evidence>
<feature type="transmembrane region" description="Helical" evidence="12">
    <location>
        <begin position="217"/>
        <end position="238"/>
    </location>
</feature>
<dbReference type="GO" id="GO:0016301">
    <property type="term" value="F:kinase activity"/>
    <property type="evidence" value="ECO:0007669"/>
    <property type="project" value="UniProtKB-KW"/>
</dbReference>
<dbReference type="GO" id="GO:0090563">
    <property type="term" value="F:protein-phosphocysteine-sugar phosphotransferase activity"/>
    <property type="evidence" value="ECO:0007669"/>
    <property type="project" value="TreeGrafter"/>
</dbReference>
<feature type="transmembrane region" description="Helical" evidence="12">
    <location>
        <begin position="335"/>
        <end position="356"/>
    </location>
</feature>
<organism evidence="15 16">
    <name type="scientific">Oceanotoga teriensis</name>
    <dbReference type="NCBI Taxonomy" id="515440"/>
    <lineage>
        <taxon>Bacteria</taxon>
        <taxon>Thermotogati</taxon>
        <taxon>Thermotogota</taxon>
        <taxon>Thermotogae</taxon>
        <taxon>Petrotogales</taxon>
        <taxon>Petrotogaceae</taxon>
        <taxon>Oceanotoga</taxon>
    </lineage>
</organism>
<evidence type="ECO:0000259" key="14">
    <source>
        <dbReference type="PROSITE" id="PS51104"/>
    </source>
</evidence>
<evidence type="ECO:0000256" key="9">
    <source>
        <dbReference type="ARBA" id="ARBA00022777"/>
    </source>
</evidence>
<keyword evidence="9" id="KW-0418">Kinase</keyword>
<feature type="domain" description="PTS EIIC type-2" evidence="14">
    <location>
        <begin position="121"/>
        <end position="465"/>
    </location>
</feature>
<evidence type="ECO:0000256" key="10">
    <source>
        <dbReference type="ARBA" id="ARBA00022989"/>
    </source>
</evidence>
<evidence type="ECO:0000256" key="12">
    <source>
        <dbReference type="SAM" id="Phobius"/>
    </source>
</evidence>
<keyword evidence="2" id="KW-0813">Transport</keyword>
<dbReference type="Pfam" id="PF02302">
    <property type="entry name" value="PTS_IIB"/>
    <property type="match status" value="1"/>
</dbReference>
<feature type="transmembrane region" description="Helical" evidence="12">
    <location>
        <begin position="132"/>
        <end position="152"/>
    </location>
</feature>
<dbReference type="Gene3D" id="3.40.50.2300">
    <property type="match status" value="1"/>
</dbReference>
<feature type="transmembrane region" description="Helical" evidence="12">
    <location>
        <begin position="173"/>
        <end position="197"/>
    </location>
</feature>
<evidence type="ECO:0000259" key="13">
    <source>
        <dbReference type="PROSITE" id="PS51099"/>
    </source>
</evidence>
<feature type="transmembrane region" description="Helical" evidence="12">
    <location>
        <begin position="250"/>
        <end position="273"/>
    </location>
</feature>
<evidence type="ECO:0000256" key="5">
    <source>
        <dbReference type="ARBA" id="ARBA00022597"/>
    </source>
</evidence>
<dbReference type="PROSITE" id="PS51099">
    <property type="entry name" value="PTS_EIIB_TYPE_2"/>
    <property type="match status" value="1"/>
</dbReference>
<comment type="subcellular location">
    <subcellularLocation>
        <location evidence="1">Cell inner membrane</location>
        <topology evidence="1">Multi-pass membrane protein</topology>
    </subcellularLocation>
</comment>
<dbReference type="InterPro" id="IPR003501">
    <property type="entry name" value="PTS_EIIB_2/3"/>
</dbReference>
<sequence length="465" mass="48967">MKIIGVTKCPTGIAHTYIAAEKIEQTAKKLGYEVKVETQGSQGTENKLTSEEIKNADYVIIAADVAIDEKERFDGKYITEISIKNIIKNPETIIKNLKNSSILYKEKNTQTNKDSAKNSNAIKQLMNGASHMIPFVVVGGLFIALALAIGGIPTSEGMIIKSTFWNKVNQIGALGFDLMYPILAGFIAFSISGRASLAPAMISAKVAVSPEILGTEAGTGFLGCIVVGYAAGYLVKWMNSWKVPKTIKPVMPIFVIPLLGVGIISSAFILILGKPVAWLMTNLNIFLGTLSENSSTGILLGIILGALVAIDMGGPFNKVAFLFGVASITEGNPQIMGAVACAIPVPPLAMGLATLINKNVFTDEEKGSGISALLMGLIGITEGAIPFASADPKRVLPSIIIGSSVASSLGMIFNITDNVPHGGPIVGFLGATNNLPLFLTCIAIGSLVSAMMIVILKNKKLKKLS</sequence>
<dbReference type="PROSITE" id="PS51104">
    <property type="entry name" value="PTS_EIIC_TYPE_2"/>
    <property type="match status" value="1"/>
</dbReference>
<dbReference type="PANTHER" id="PTHR30505:SF0">
    <property type="entry name" value="FRUCTOSE-LIKE PTS SYSTEM EIIBC COMPONENT-RELATED"/>
    <property type="match status" value="1"/>
</dbReference>
<feature type="transmembrane region" description="Helical" evidence="12">
    <location>
        <begin position="435"/>
        <end position="456"/>
    </location>
</feature>
<dbReference type="GO" id="GO:0005886">
    <property type="term" value="C:plasma membrane"/>
    <property type="evidence" value="ECO:0007669"/>
    <property type="project" value="UniProtKB-SubCell"/>
</dbReference>
<dbReference type="InterPro" id="IPR050864">
    <property type="entry name" value="Bacterial_PTS_Sugar_Transport"/>
</dbReference>
<evidence type="ECO:0000256" key="7">
    <source>
        <dbReference type="ARBA" id="ARBA00022683"/>
    </source>
</evidence>
<dbReference type="FunFam" id="3.40.50.2300:FF:000014">
    <property type="entry name" value="PTS system fructose-like transporter subunit IIB"/>
    <property type="match status" value="1"/>
</dbReference>
<keyword evidence="5" id="KW-0762">Sugar transport</keyword>
<gene>
    <name evidence="15" type="ORF">C7380_1194</name>
</gene>
<evidence type="ECO:0000256" key="8">
    <source>
        <dbReference type="ARBA" id="ARBA00022692"/>
    </source>
</evidence>
<dbReference type="NCBIfam" id="TIGR01427">
    <property type="entry name" value="PTS_IIC_fructo"/>
    <property type="match status" value="1"/>
</dbReference>
<evidence type="ECO:0000256" key="3">
    <source>
        <dbReference type="ARBA" id="ARBA00022475"/>
    </source>
</evidence>
<dbReference type="NCBIfam" id="TIGR00829">
    <property type="entry name" value="FRU"/>
    <property type="match status" value="1"/>
</dbReference>
<comment type="caution">
    <text evidence="15">The sequence shown here is derived from an EMBL/GenBank/DDBJ whole genome shotgun (WGS) entry which is preliminary data.</text>
</comment>
<dbReference type="CDD" id="cd05569">
    <property type="entry name" value="PTS_IIB_fructose"/>
    <property type="match status" value="1"/>
</dbReference>
<dbReference type="InterPro" id="IPR013014">
    <property type="entry name" value="PTS_EIIC_2"/>
</dbReference>